<evidence type="ECO:0000313" key="1">
    <source>
        <dbReference type="EMBL" id="CAI9263666.1"/>
    </source>
</evidence>
<evidence type="ECO:0000313" key="2">
    <source>
        <dbReference type="Proteomes" id="UP001177003"/>
    </source>
</evidence>
<accession>A0AA35URG8</accession>
<keyword evidence="2" id="KW-1185">Reference proteome</keyword>
<dbReference type="EMBL" id="OX465086">
    <property type="protein sequence ID" value="CAI9263666.1"/>
    <property type="molecule type" value="Genomic_DNA"/>
</dbReference>
<proteinExistence type="predicted"/>
<name>A0AA35URG8_LACSI</name>
<dbReference type="AlphaFoldDB" id="A0AA35URG8"/>
<protein>
    <submittedName>
        <fullName evidence="1">Uncharacterized protein</fullName>
    </submittedName>
</protein>
<gene>
    <name evidence="1" type="ORF">LSALG_LOCUS4346</name>
</gene>
<reference evidence="1" key="1">
    <citation type="submission" date="2023-04" db="EMBL/GenBank/DDBJ databases">
        <authorList>
            <person name="Vijverberg K."/>
            <person name="Xiong W."/>
            <person name="Schranz E."/>
        </authorList>
    </citation>
    <scope>NUCLEOTIDE SEQUENCE</scope>
</reference>
<dbReference type="Proteomes" id="UP001177003">
    <property type="component" value="Chromosome 0"/>
</dbReference>
<sequence length="223" mass="25687">MIMGLNNCRISHVLRSNPFVFKDLIVDFWKNASVNNKGEGGVGNIESVIKGINIVISEQIIRDVLEFGDALKLPTKYPSSKVKEVLEKMCYEGTYPPTIKKQRPPYWRFLAHYFIICISGRKSGFDEISQTATSAIVALSMNWDYNFSKFVFEEMNRNHQGKKKDQFLMYPRFLQMILNEKYSQIERSSNTLEMKALGPSTFGLMKQSRKTTKITFQGARELV</sequence>
<organism evidence="1 2">
    <name type="scientific">Lactuca saligna</name>
    <name type="common">Willowleaf lettuce</name>
    <dbReference type="NCBI Taxonomy" id="75948"/>
    <lineage>
        <taxon>Eukaryota</taxon>
        <taxon>Viridiplantae</taxon>
        <taxon>Streptophyta</taxon>
        <taxon>Embryophyta</taxon>
        <taxon>Tracheophyta</taxon>
        <taxon>Spermatophyta</taxon>
        <taxon>Magnoliopsida</taxon>
        <taxon>eudicotyledons</taxon>
        <taxon>Gunneridae</taxon>
        <taxon>Pentapetalae</taxon>
        <taxon>asterids</taxon>
        <taxon>campanulids</taxon>
        <taxon>Asterales</taxon>
        <taxon>Asteraceae</taxon>
        <taxon>Cichorioideae</taxon>
        <taxon>Cichorieae</taxon>
        <taxon>Lactucinae</taxon>
        <taxon>Lactuca</taxon>
    </lineage>
</organism>